<evidence type="ECO:0000313" key="1">
    <source>
        <dbReference type="EMBL" id="EDS03996.1"/>
    </source>
</evidence>
<accession>B0MVB1</accession>
<dbReference type="AlphaFoldDB" id="B0MVB1"/>
<gene>
    <name evidence="1" type="ORF">ALIPUT_01058</name>
</gene>
<organism evidence="1 2">
    <name type="scientific">Alistipes putredinis DSM 17216</name>
    <dbReference type="NCBI Taxonomy" id="445970"/>
    <lineage>
        <taxon>Bacteria</taxon>
        <taxon>Pseudomonadati</taxon>
        <taxon>Bacteroidota</taxon>
        <taxon>Bacteroidia</taxon>
        <taxon>Bacteroidales</taxon>
        <taxon>Rikenellaceae</taxon>
        <taxon>Alistipes</taxon>
    </lineage>
</organism>
<evidence type="ECO:0000313" key="2">
    <source>
        <dbReference type="Proteomes" id="UP000005819"/>
    </source>
</evidence>
<keyword evidence="2" id="KW-1185">Reference proteome</keyword>
<proteinExistence type="predicted"/>
<dbReference type="EMBL" id="ABFK02000017">
    <property type="protein sequence ID" value="EDS03996.1"/>
    <property type="molecule type" value="Genomic_DNA"/>
</dbReference>
<protein>
    <submittedName>
        <fullName evidence="1">Uncharacterized protein</fullName>
    </submittedName>
</protein>
<reference evidence="1" key="2">
    <citation type="submission" date="2013-09" db="EMBL/GenBank/DDBJ databases">
        <title>Draft genome sequence of Alistipes putredinis (DSM 17216).</title>
        <authorList>
            <person name="Sudarsanam P."/>
            <person name="Ley R."/>
            <person name="Guruge J."/>
            <person name="Turnbaugh P.J."/>
            <person name="Mahowald M."/>
            <person name="Liep D."/>
            <person name="Gordon J."/>
        </authorList>
    </citation>
    <scope>NUCLEOTIDE SEQUENCE</scope>
    <source>
        <strain evidence="1">DSM 17216</strain>
    </source>
</reference>
<name>B0MVB1_9BACT</name>
<dbReference type="HOGENOM" id="CLU_3057799_0_0_10"/>
<sequence>MNSVALSDVAAKPVRTCSPRISGRIGRFLSPALLPAVFASRDAFVSGTGRKFR</sequence>
<reference evidence="1" key="1">
    <citation type="submission" date="2007-10" db="EMBL/GenBank/DDBJ databases">
        <authorList>
            <person name="Fulton L."/>
            <person name="Clifton S."/>
            <person name="Fulton B."/>
            <person name="Xu J."/>
            <person name="Minx P."/>
            <person name="Pepin K.H."/>
            <person name="Johnson M."/>
            <person name="Thiruvilangam P."/>
            <person name="Bhonagiri V."/>
            <person name="Nash W.E."/>
            <person name="Mardis E.R."/>
            <person name="Wilson R.K."/>
        </authorList>
    </citation>
    <scope>NUCLEOTIDE SEQUENCE [LARGE SCALE GENOMIC DNA]</scope>
    <source>
        <strain evidence="1">DSM 17216</strain>
    </source>
</reference>
<comment type="caution">
    <text evidence="1">The sequence shown here is derived from an EMBL/GenBank/DDBJ whole genome shotgun (WGS) entry which is preliminary data.</text>
</comment>
<dbReference type="Proteomes" id="UP000005819">
    <property type="component" value="Unassembled WGS sequence"/>
</dbReference>